<reference evidence="2" key="1">
    <citation type="submission" date="2016-10" db="EMBL/GenBank/DDBJ databases">
        <authorList>
            <person name="Varghese N."/>
            <person name="Submissions S."/>
        </authorList>
    </citation>
    <scope>NUCLEOTIDE SEQUENCE [LARGE SCALE GENOMIC DNA]</scope>
    <source>
        <strain evidence="2">CGMCC 1.11012</strain>
    </source>
</reference>
<keyword evidence="2" id="KW-1185">Reference proteome</keyword>
<dbReference type="EMBL" id="FNDX01000027">
    <property type="protein sequence ID" value="SDJ93150.1"/>
    <property type="molecule type" value="Genomic_DNA"/>
</dbReference>
<protein>
    <submittedName>
        <fullName evidence="1">Uncharacterized protein</fullName>
    </submittedName>
</protein>
<organism evidence="1 2">
    <name type="scientific">Paenibacillus typhae</name>
    <dbReference type="NCBI Taxonomy" id="1174501"/>
    <lineage>
        <taxon>Bacteria</taxon>
        <taxon>Bacillati</taxon>
        <taxon>Bacillota</taxon>
        <taxon>Bacilli</taxon>
        <taxon>Bacillales</taxon>
        <taxon>Paenibacillaceae</taxon>
        <taxon>Paenibacillus</taxon>
    </lineage>
</organism>
<gene>
    <name evidence="1" type="ORF">SAMN05216192_12730</name>
</gene>
<dbReference type="STRING" id="1174501.SAMN05216192_12730"/>
<dbReference type="AlphaFoldDB" id="A0A1G8XTP2"/>
<dbReference type="Proteomes" id="UP000199050">
    <property type="component" value="Unassembled WGS sequence"/>
</dbReference>
<sequence length="120" mass="12799">MKSQAPLPIGEVAFCFFMVGVCWGMWEERIGVKEWLKGGKDGDWRLGGGMCALRVMGVTIVLREVSAYGGIREMRGESAFDLGAGGGMCEMRGKSAFDFGFGGGMCEMRGKNALDLGIGG</sequence>
<proteinExistence type="predicted"/>
<evidence type="ECO:0000313" key="1">
    <source>
        <dbReference type="EMBL" id="SDJ93150.1"/>
    </source>
</evidence>
<accession>A0A1G8XTP2</accession>
<name>A0A1G8XTP2_9BACL</name>
<evidence type="ECO:0000313" key="2">
    <source>
        <dbReference type="Proteomes" id="UP000199050"/>
    </source>
</evidence>